<dbReference type="AlphaFoldDB" id="A0A4Q1SDD7"/>
<dbReference type="Pfam" id="PF07687">
    <property type="entry name" value="M20_dimer"/>
    <property type="match status" value="1"/>
</dbReference>
<feature type="domain" description="Peptidase M20 dimerisation" evidence="5">
    <location>
        <begin position="202"/>
        <end position="296"/>
    </location>
</feature>
<dbReference type="InterPro" id="IPR011650">
    <property type="entry name" value="Peptidase_M20_dimer"/>
</dbReference>
<dbReference type="SUPFAM" id="SSF53187">
    <property type="entry name" value="Zn-dependent exopeptidases"/>
    <property type="match status" value="1"/>
</dbReference>
<evidence type="ECO:0000256" key="4">
    <source>
        <dbReference type="ARBA" id="ARBA00022833"/>
    </source>
</evidence>
<dbReference type="Proteomes" id="UP000290253">
    <property type="component" value="Unassembled WGS sequence"/>
</dbReference>
<evidence type="ECO:0000313" key="7">
    <source>
        <dbReference type="Proteomes" id="UP000290253"/>
    </source>
</evidence>
<dbReference type="PANTHER" id="PTHR43808">
    <property type="entry name" value="ACETYLORNITHINE DEACETYLASE"/>
    <property type="match status" value="1"/>
</dbReference>
<comment type="cofactor">
    <cofactor evidence="1">
        <name>Zn(2+)</name>
        <dbReference type="ChEBI" id="CHEBI:29105"/>
    </cofactor>
</comment>
<evidence type="ECO:0000256" key="2">
    <source>
        <dbReference type="ARBA" id="ARBA00022723"/>
    </source>
</evidence>
<keyword evidence="4" id="KW-0862">Zinc</keyword>
<gene>
    <name evidence="6" type="ORF">ESZ00_10590</name>
</gene>
<evidence type="ECO:0000313" key="6">
    <source>
        <dbReference type="EMBL" id="RXS95061.1"/>
    </source>
</evidence>
<dbReference type="PANTHER" id="PTHR43808:SF17">
    <property type="entry name" value="PEPTIDASE M20"/>
    <property type="match status" value="1"/>
</dbReference>
<comment type="caution">
    <text evidence="6">The sequence shown here is derived from an EMBL/GenBank/DDBJ whole genome shotgun (WGS) entry which is preliminary data.</text>
</comment>
<name>A0A4Q1SDD7_9BACT</name>
<dbReference type="EMBL" id="SDMK01000002">
    <property type="protein sequence ID" value="RXS95061.1"/>
    <property type="molecule type" value="Genomic_DNA"/>
</dbReference>
<protein>
    <submittedName>
        <fullName evidence="6">M20/M25/M40 family metallo-hydrolase</fullName>
    </submittedName>
</protein>
<dbReference type="RefSeq" id="WP_129208230.1">
    <property type="nucleotide sequence ID" value="NZ_BMGU01000003.1"/>
</dbReference>
<dbReference type="GO" id="GO:0016787">
    <property type="term" value="F:hydrolase activity"/>
    <property type="evidence" value="ECO:0007669"/>
    <property type="project" value="UniProtKB-KW"/>
</dbReference>
<dbReference type="PROSITE" id="PS00758">
    <property type="entry name" value="ARGE_DAPE_CPG2_1"/>
    <property type="match status" value="1"/>
</dbReference>
<organism evidence="6 7">
    <name type="scientific">Silvibacterium dinghuense</name>
    <dbReference type="NCBI Taxonomy" id="1560006"/>
    <lineage>
        <taxon>Bacteria</taxon>
        <taxon>Pseudomonadati</taxon>
        <taxon>Acidobacteriota</taxon>
        <taxon>Terriglobia</taxon>
        <taxon>Terriglobales</taxon>
        <taxon>Acidobacteriaceae</taxon>
        <taxon>Silvibacterium</taxon>
    </lineage>
</organism>
<dbReference type="OrthoDB" id="9783294at2"/>
<dbReference type="Gene3D" id="3.40.630.10">
    <property type="entry name" value="Zn peptidases"/>
    <property type="match status" value="1"/>
</dbReference>
<dbReference type="SUPFAM" id="SSF55031">
    <property type="entry name" value="Bacterial exopeptidase dimerisation domain"/>
    <property type="match status" value="1"/>
</dbReference>
<dbReference type="Pfam" id="PF01546">
    <property type="entry name" value="Peptidase_M20"/>
    <property type="match status" value="1"/>
</dbReference>
<dbReference type="InterPro" id="IPR002933">
    <property type="entry name" value="Peptidase_M20"/>
</dbReference>
<accession>A0A4Q1SDD7</accession>
<dbReference type="InterPro" id="IPR036264">
    <property type="entry name" value="Bact_exopeptidase_dim_dom"/>
</dbReference>
<keyword evidence="2" id="KW-0479">Metal-binding</keyword>
<reference evidence="6 7" key="1">
    <citation type="journal article" date="2016" name="Int. J. Syst. Evol. Microbiol.">
        <title>Acidipila dinghuensis sp. nov., an acidobacterium isolated from forest soil.</title>
        <authorList>
            <person name="Jiang Y.W."/>
            <person name="Wang J."/>
            <person name="Chen M.H."/>
            <person name="Lv Y.Y."/>
            <person name="Qiu L.H."/>
        </authorList>
    </citation>
    <scope>NUCLEOTIDE SEQUENCE [LARGE SCALE GENOMIC DNA]</scope>
    <source>
        <strain evidence="6 7">DHOF10</strain>
    </source>
</reference>
<sequence>MSSAAPTSAFARVAQIAADRRVHAAFRWLHLQQPQVLHWQSELVSIPAPPFEERARAEWLCNRFRDFGLSDVRIDAVGNAVGLRHAALPCEDAVLLSAHLDTVFPSGTVIEPRLNGTRLEAPGACDNGAGLACLLALTAAFEHAGLVPECDIYFVGNVGEEGEGNLRGMRHIYDEAPWRDRITAHLVLDGAGHEVAVTDALGSQRFQVTITGPGGHSWTDSDRPNPITVLSQAIARIATLEMPASPRTTLNIGTIEGGTSVNTIPESATARIDTRSTAPEQLIRLEVEVHRAMEDAVLAANQQAAQRARKHAPLAFMIDKIGSRPAGRLRKDTALYDNLFAVDRHLNIHTEPRVASTDANIPLALGVPAVTLGGGGEGGGIHTRAEWYDARGRELGLRRVLLLLLAMAGI</sequence>
<evidence type="ECO:0000259" key="5">
    <source>
        <dbReference type="Pfam" id="PF07687"/>
    </source>
</evidence>
<dbReference type="InterPro" id="IPR001261">
    <property type="entry name" value="ArgE/DapE_CS"/>
</dbReference>
<dbReference type="InterPro" id="IPR050072">
    <property type="entry name" value="Peptidase_M20A"/>
</dbReference>
<evidence type="ECO:0000256" key="3">
    <source>
        <dbReference type="ARBA" id="ARBA00022801"/>
    </source>
</evidence>
<evidence type="ECO:0000256" key="1">
    <source>
        <dbReference type="ARBA" id="ARBA00001947"/>
    </source>
</evidence>
<keyword evidence="3 6" id="KW-0378">Hydrolase</keyword>
<proteinExistence type="predicted"/>
<keyword evidence="7" id="KW-1185">Reference proteome</keyword>
<dbReference type="GO" id="GO:0046872">
    <property type="term" value="F:metal ion binding"/>
    <property type="evidence" value="ECO:0007669"/>
    <property type="project" value="UniProtKB-KW"/>
</dbReference>
<dbReference type="Gene3D" id="3.30.70.360">
    <property type="match status" value="1"/>
</dbReference>